<proteinExistence type="predicted"/>
<organism evidence="2 3">
    <name type="scientific">Streptomonospora algeriensis</name>
    <dbReference type="NCBI Taxonomy" id="995084"/>
    <lineage>
        <taxon>Bacteria</taxon>
        <taxon>Bacillati</taxon>
        <taxon>Actinomycetota</taxon>
        <taxon>Actinomycetes</taxon>
        <taxon>Streptosporangiales</taxon>
        <taxon>Nocardiopsidaceae</taxon>
        <taxon>Streptomonospora</taxon>
    </lineage>
</organism>
<gene>
    <name evidence="2" type="ORF">ACFQZU_11915</name>
</gene>
<feature type="region of interest" description="Disordered" evidence="1">
    <location>
        <begin position="1"/>
        <end position="26"/>
    </location>
</feature>
<evidence type="ECO:0000313" key="3">
    <source>
        <dbReference type="Proteomes" id="UP001596956"/>
    </source>
</evidence>
<name>A0ABW3BF95_9ACTN</name>
<keyword evidence="3" id="KW-1185">Reference proteome</keyword>
<reference evidence="3" key="1">
    <citation type="journal article" date="2019" name="Int. J. Syst. Evol. Microbiol.">
        <title>The Global Catalogue of Microorganisms (GCM) 10K type strain sequencing project: providing services to taxonomists for standard genome sequencing and annotation.</title>
        <authorList>
            <consortium name="The Broad Institute Genomics Platform"/>
            <consortium name="The Broad Institute Genome Sequencing Center for Infectious Disease"/>
            <person name="Wu L."/>
            <person name="Ma J."/>
        </authorList>
    </citation>
    <scope>NUCLEOTIDE SEQUENCE [LARGE SCALE GENOMIC DNA]</scope>
    <source>
        <strain evidence="3">CCUG 63369</strain>
    </source>
</reference>
<dbReference type="Proteomes" id="UP001596956">
    <property type="component" value="Unassembled WGS sequence"/>
</dbReference>
<evidence type="ECO:0008006" key="4">
    <source>
        <dbReference type="Google" id="ProtNLM"/>
    </source>
</evidence>
<dbReference type="EMBL" id="JBHTHR010000348">
    <property type="protein sequence ID" value="MFD0802016.1"/>
    <property type="molecule type" value="Genomic_DNA"/>
</dbReference>
<comment type="caution">
    <text evidence="2">The sequence shown here is derived from an EMBL/GenBank/DDBJ whole genome shotgun (WGS) entry which is preliminary data.</text>
</comment>
<protein>
    <recommendedName>
        <fullName evidence="4">Aminotransferase</fullName>
    </recommendedName>
</protein>
<evidence type="ECO:0000256" key="1">
    <source>
        <dbReference type="SAM" id="MobiDB-lite"/>
    </source>
</evidence>
<accession>A0ABW3BF95</accession>
<feature type="non-terminal residue" evidence="2">
    <location>
        <position position="64"/>
    </location>
</feature>
<sequence length="64" mass="6563">MGTEAPARTAVGAGGPDLRHHGDTETGPDLLDFAVNVRADTPPPWLAERIAASLADVAAYPDPA</sequence>
<evidence type="ECO:0000313" key="2">
    <source>
        <dbReference type="EMBL" id="MFD0802016.1"/>
    </source>
</evidence>